<dbReference type="GO" id="GO:0120230">
    <property type="term" value="F:recombinase activator activity"/>
    <property type="evidence" value="ECO:0007669"/>
    <property type="project" value="TreeGrafter"/>
</dbReference>
<dbReference type="Gene3D" id="1.10.10.10">
    <property type="entry name" value="Winged helix-like DNA-binding domain superfamily/Winged helix DNA-binding domain"/>
    <property type="match status" value="1"/>
</dbReference>
<evidence type="ECO:0000256" key="3">
    <source>
        <dbReference type="ARBA" id="ARBA00023242"/>
    </source>
</evidence>
<dbReference type="GO" id="GO:0003690">
    <property type="term" value="F:double-stranded DNA binding"/>
    <property type="evidence" value="ECO:0007669"/>
    <property type="project" value="TreeGrafter"/>
</dbReference>
<dbReference type="AlphaFoldDB" id="A0A9P8I7L1"/>
<name>A0A9P8I7L1_9PEZI</name>
<evidence type="ECO:0000256" key="1">
    <source>
        <dbReference type="ARBA" id="ARBA00004123"/>
    </source>
</evidence>
<keyword evidence="7" id="KW-1185">Reference proteome</keyword>
<dbReference type="GO" id="GO:0000794">
    <property type="term" value="C:condensed nuclear chromosome"/>
    <property type="evidence" value="ECO:0007669"/>
    <property type="project" value="TreeGrafter"/>
</dbReference>
<reference evidence="6" key="1">
    <citation type="submission" date="2021-03" db="EMBL/GenBank/DDBJ databases">
        <title>Comparative genomics and phylogenomic investigation of the class Geoglossomycetes provide insights into ecological specialization and systematics.</title>
        <authorList>
            <person name="Melie T."/>
            <person name="Pirro S."/>
            <person name="Miller A.N."/>
            <person name="Quandt A."/>
        </authorList>
    </citation>
    <scope>NUCLEOTIDE SEQUENCE</scope>
    <source>
        <strain evidence="6">GBOQ0MN5Z8</strain>
    </source>
</reference>
<dbReference type="GO" id="GO:0007129">
    <property type="term" value="P:homologous chromosome pairing at meiosis"/>
    <property type="evidence" value="ECO:0007669"/>
    <property type="project" value="TreeGrafter"/>
</dbReference>
<protein>
    <recommendedName>
        <fullName evidence="8">Homologous-pairing protein 2 winged helix domain-containing protein</fullName>
    </recommendedName>
</protein>
<keyword evidence="2" id="KW-0233">DNA recombination</keyword>
<dbReference type="Proteomes" id="UP000698800">
    <property type="component" value="Unassembled WGS sequence"/>
</dbReference>
<dbReference type="OrthoDB" id="272266at2759"/>
<evidence type="ECO:0000313" key="7">
    <source>
        <dbReference type="Proteomes" id="UP000698800"/>
    </source>
</evidence>
<dbReference type="GO" id="GO:0000709">
    <property type="term" value="P:meiotic joint molecule formation"/>
    <property type="evidence" value="ECO:0007669"/>
    <property type="project" value="TreeGrafter"/>
</dbReference>
<evidence type="ECO:0000256" key="2">
    <source>
        <dbReference type="ARBA" id="ARBA00023172"/>
    </source>
</evidence>
<gene>
    <name evidence="6" type="ORF">FGG08_003480</name>
</gene>
<dbReference type="GO" id="GO:0120231">
    <property type="term" value="C:DNA recombinase auxiliary factor complex"/>
    <property type="evidence" value="ECO:0007669"/>
    <property type="project" value="TreeGrafter"/>
</dbReference>
<evidence type="ECO:0000313" key="6">
    <source>
        <dbReference type="EMBL" id="KAH0542100.1"/>
    </source>
</evidence>
<organism evidence="6 7">
    <name type="scientific">Glutinoglossum americanum</name>
    <dbReference type="NCBI Taxonomy" id="1670608"/>
    <lineage>
        <taxon>Eukaryota</taxon>
        <taxon>Fungi</taxon>
        <taxon>Dikarya</taxon>
        <taxon>Ascomycota</taxon>
        <taxon>Pezizomycotina</taxon>
        <taxon>Geoglossomycetes</taxon>
        <taxon>Geoglossales</taxon>
        <taxon>Geoglossaceae</taxon>
        <taxon>Glutinoglossum</taxon>
    </lineage>
</organism>
<comment type="subcellular location">
    <subcellularLocation>
        <location evidence="1">Nucleus</location>
    </subcellularLocation>
</comment>
<dbReference type="PANTHER" id="PTHR15938">
    <property type="entry name" value="TBP-1 INTERACTING PROTEIN"/>
    <property type="match status" value="1"/>
</dbReference>
<feature type="coiled-coil region" evidence="5">
    <location>
        <begin position="124"/>
        <end position="151"/>
    </location>
</feature>
<dbReference type="InterPro" id="IPR036388">
    <property type="entry name" value="WH-like_DNA-bd_sf"/>
</dbReference>
<dbReference type="PANTHER" id="PTHR15938:SF0">
    <property type="entry name" value="HOMOLOGOUS-PAIRING PROTEIN 2 HOMOLOG"/>
    <property type="match status" value="1"/>
</dbReference>
<comment type="caution">
    <text evidence="6">The sequence shown here is derived from an EMBL/GenBank/DDBJ whole genome shotgun (WGS) entry which is preliminary data.</text>
</comment>
<accession>A0A9P8I7L1</accession>
<evidence type="ECO:0008006" key="8">
    <source>
        <dbReference type="Google" id="ProtNLM"/>
    </source>
</evidence>
<sequence>MAPRKEKKDQVTGGQGKQKLVAYIVSGARALRERKANGERWEVGHTRYLGSKGGKTPPVRRPVANGGGGWQATDISVNLHNAVTKAKLLKEMYERGEIEAKTAGKQSVYHVIQDPRDAATPEELAAMDKEIEALRDEIATLKAKQKALHSTLTALRSTPTTSSLRESIDILDAEVRELEGRLVPLRSGKASPVSAEEKAVVDGSYANAERKSTLRKKIFKNLWDMTCDNLPEGTNKDELWG</sequence>
<dbReference type="EMBL" id="JAGHQL010000061">
    <property type="protein sequence ID" value="KAH0542100.1"/>
    <property type="molecule type" value="Genomic_DNA"/>
</dbReference>
<evidence type="ECO:0000256" key="4">
    <source>
        <dbReference type="ARBA" id="ARBA00023254"/>
    </source>
</evidence>
<keyword evidence="4" id="KW-0469">Meiosis</keyword>
<proteinExistence type="predicted"/>
<evidence type="ECO:0000256" key="5">
    <source>
        <dbReference type="SAM" id="Coils"/>
    </source>
</evidence>
<keyword evidence="3" id="KW-0539">Nucleus</keyword>
<keyword evidence="5" id="KW-0175">Coiled coil</keyword>
<dbReference type="GO" id="GO:0010774">
    <property type="term" value="P:meiotic strand invasion involved in reciprocal meiotic recombination"/>
    <property type="evidence" value="ECO:0007669"/>
    <property type="project" value="TreeGrafter"/>
</dbReference>